<evidence type="ECO:0000313" key="2">
    <source>
        <dbReference type="EMBL" id="GLV57821.1"/>
    </source>
</evidence>
<reference evidence="2 3" key="1">
    <citation type="submission" date="2023-02" db="EMBL/GenBank/DDBJ databases">
        <title>Dictyobacter halimunensis sp. nov., a new member of the class Ktedonobacteria from forest soil in a geothermal area.</title>
        <authorList>
            <person name="Rachmania M.K."/>
            <person name="Ningsih F."/>
            <person name="Sakai Y."/>
            <person name="Yabe S."/>
            <person name="Yokota A."/>
            <person name="Sjamsuridzal W."/>
        </authorList>
    </citation>
    <scope>NUCLEOTIDE SEQUENCE [LARGE SCALE GENOMIC DNA]</scope>
    <source>
        <strain evidence="2 3">S3.2.2.5</strain>
    </source>
</reference>
<evidence type="ECO:0000256" key="1">
    <source>
        <dbReference type="SAM" id="MobiDB-lite"/>
    </source>
</evidence>
<feature type="region of interest" description="Disordered" evidence="1">
    <location>
        <begin position="26"/>
        <end position="46"/>
    </location>
</feature>
<proteinExistence type="predicted"/>
<organism evidence="2 3">
    <name type="scientific">Dictyobacter halimunensis</name>
    <dbReference type="NCBI Taxonomy" id="3026934"/>
    <lineage>
        <taxon>Bacteria</taxon>
        <taxon>Bacillati</taxon>
        <taxon>Chloroflexota</taxon>
        <taxon>Ktedonobacteria</taxon>
        <taxon>Ktedonobacterales</taxon>
        <taxon>Dictyobacteraceae</taxon>
        <taxon>Dictyobacter</taxon>
    </lineage>
</organism>
<sequence>MTYIAWETEAGTLVVQEFFALMRPLTGSPRRGPNPSNTHAGNAWPLAQYRASKARGRVP</sequence>
<dbReference type="EMBL" id="BSRI01000002">
    <property type="protein sequence ID" value="GLV57821.1"/>
    <property type="molecule type" value="Genomic_DNA"/>
</dbReference>
<name>A0ABQ6FXT6_9CHLR</name>
<comment type="caution">
    <text evidence="2">The sequence shown here is derived from an EMBL/GenBank/DDBJ whole genome shotgun (WGS) entry which is preliminary data.</text>
</comment>
<keyword evidence="3" id="KW-1185">Reference proteome</keyword>
<accession>A0ABQ6FXT6</accession>
<gene>
    <name evidence="2" type="ORF">KDH_46560</name>
</gene>
<protein>
    <submittedName>
        <fullName evidence="2">Uncharacterized protein</fullName>
    </submittedName>
</protein>
<dbReference type="Proteomes" id="UP001344906">
    <property type="component" value="Unassembled WGS sequence"/>
</dbReference>
<evidence type="ECO:0000313" key="3">
    <source>
        <dbReference type="Proteomes" id="UP001344906"/>
    </source>
</evidence>